<accession>A0A4Q4ZGX4</accession>
<dbReference type="Proteomes" id="UP000295198">
    <property type="component" value="Unassembled WGS sequence"/>
</dbReference>
<organism evidence="1 2">
    <name type="scientific">Nocardioides guangzhouensis</name>
    <dbReference type="NCBI Taxonomy" id="2497878"/>
    <lineage>
        <taxon>Bacteria</taxon>
        <taxon>Bacillati</taxon>
        <taxon>Actinomycetota</taxon>
        <taxon>Actinomycetes</taxon>
        <taxon>Propionibacteriales</taxon>
        <taxon>Nocardioidaceae</taxon>
        <taxon>Nocardioides</taxon>
    </lineage>
</organism>
<protein>
    <submittedName>
        <fullName evidence="1">Uncharacterized protein</fullName>
    </submittedName>
</protein>
<sequence length="61" mass="6876">MTIYTCHDCLGPVPAGEALLRSISFHQVAYCRDCWEQEHHGVVPAPRRSPEDAWRPVSVEA</sequence>
<evidence type="ECO:0000313" key="1">
    <source>
        <dbReference type="EMBL" id="RYP87460.1"/>
    </source>
</evidence>
<dbReference type="EMBL" id="SDKM01000006">
    <property type="protein sequence ID" value="RYP87460.1"/>
    <property type="molecule type" value="Genomic_DNA"/>
</dbReference>
<comment type="caution">
    <text evidence="1">The sequence shown here is derived from an EMBL/GenBank/DDBJ whole genome shotgun (WGS) entry which is preliminary data.</text>
</comment>
<dbReference type="AlphaFoldDB" id="A0A4Q4ZGX4"/>
<name>A0A4Q4ZGX4_9ACTN</name>
<gene>
    <name evidence="1" type="ORF">EKO23_05300</name>
</gene>
<keyword evidence="2" id="KW-1185">Reference proteome</keyword>
<evidence type="ECO:0000313" key="2">
    <source>
        <dbReference type="Proteomes" id="UP000295198"/>
    </source>
</evidence>
<dbReference type="RefSeq" id="WP_134714843.1">
    <property type="nucleotide sequence ID" value="NZ_SDKM01000006.1"/>
</dbReference>
<proteinExistence type="predicted"/>
<reference evidence="1 2" key="1">
    <citation type="submission" date="2019-01" db="EMBL/GenBank/DDBJ databases">
        <title>Nocardioides guangzhouensis sp. nov., an actinobacterium isolated from soil.</title>
        <authorList>
            <person name="Fu Y."/>
            <person name="Cai Y."/>
            <person name="Lin Z."/>
            <person name="Chen P."/>
        </authorList>
    </citation>
    <scope>NUCLEOTIDE SEQUENCE [LARGE SCALE GENOMIC DNA]</scope>
    <source>
        <strain evidence="1 2">130</strain>
    </source>
</reference>